<dbReference type="AlphaFoldDB" id="A0A9P1BXL0"/>
<accession>A0A9P1BXL0</accession>
<dbReference type="Proteomes" id="UP001152797">
    <property type="component" value="Unassembled WGS sequence"/>
</dbReference>
<dbReference type="EMBL" id="CAMXCT020000625">
    <property type="protein sequence ID" value="CAL1134729.1"/>
    <property type="molecule type" value="Genomic_DNA"/>
</dbReference>
<evidence type="ECO:0000313" key="3">
    <source>
        <dbReference type="EMBL" id="CAL1134729.1"/>
    </source>
</evidence>
<dbReference type="EMBL" id="CAMXCT010000625">
    <property type="protein sequence ID" value="CAI3981354.1"/>
    <property type="molecule type" value="Genomic_DNA"/>
</dbReference>
<reference evidence="3" key="2">
    <citation type="submission" date="2024-04" db="EMBL/GenBank/DDBJ databases">
        <authorList>
            <person name="Chen Y."/>
            <person name="Shah S."/>
            <person name="Dougan E. K."/>
            <person name="Thang M."/>
            <person name="Chan C."/>
        </authorList>
    </citation>
    <scope>NUCLEOTIDE SEQUENCE [LARGE SCALE GENOMIC DNA]</scope>
</reference>
<evidence type="ECO:0000313" key="4">
    <source>
        <dbReference type="Proteomes" id="UP001152797"/>
    </source>
</evidence>
<organism evidence="2">
    <name type="scientific">Cladocopium goreaui</name>
    <dbReference type="NCBI Taxonomy" id="2562237"/>
    <lineage>
        <taxon>Eukaryota</taxon>
        <taxon>Sar</taxon>
        <taxon>Alveolata</taxon>
        <taxon>Dinophyceae</taxon>
        <taxon>Suessiales</taxon>
        <taxon>Symbiodiniaceae</taxon>
        <taxon>Cladocopium</taxon>
    </lineage>
</organism>
<proteinExistence type="predicted"/>
<sequence length="276" mass="31594">MVELSYSPCLDLGRLCAKVKAEIAKYGIELFASMSWETADWWEDAKMESELFISRITKTISKGNKLSKRKKRGWFTKEQMAKTSYIKNVTEYCERSGNERKDRYNKKLKKYYVVYEENDTELSEDEERHERKDAEDDGDSDKESKAVQVHTAAKEHGKFKTFTDSLLSRASKISDLINQLESVFSETGKPDDDPDAQVACLEDSIAVLEKHFELCETVKVETSELGREGLDDDTKSQRLKKIDAQIRSTTMKCCKVTAAEVGGRNLVRQLRKAVPE</sequence>
<comment type="caution">
    <text evidence="2">The sequence shown here is derived from an EMBL/GenBank/DDBJ whole genome shotgun (WGS) entry which is preliminary data.</text>
</comment>
<dbReference type="EMBL" id="CAMXCT030000625">
    <property type="protein sequence ID" value="CAL4768666.1"/>
    <property type="molecule type" value="Genomic_DNA"/>
</dbReference>
<protein>
    <submittedName>
        <fullName evidence="2">Uncharacterized protein</fullName>
    </submittedName>
</protein>
<gene>
    <name evidence="2" type="ORF">C1SCF055_LOCUS9153</name>
</gene>
<name>A0A9P1BXL0_9DINO</name>
<feature type="region of interest" description="Disordered" evidence="1">
    <location>
        <begin position="120"/>
        <end position="152"/>
    </location>
</feature>
<reference evidence="2" key="1">
    <citation type="submission" date="2022-10" db="EMBL/GenBank/DDBJ databases">
        <authorList>
            <person name="Chen Y."/>
            <person name="Dougan E. K."/>
            <person name="Chan C."/>
            <person name="Rhodes N."/>
            <person name="Thang M."/>
        </authorList>
    </citation>
    <scope>NUCLEOTIDE SEQUENCE</scope>
</reference>
<evidence type="ECO:0000256" key="1">
    <source>
        <dbReference type="SAM" id="MobiDB-lite"/>
    </source>
</evidence>
<evidence type="ECO:0000313" key="2">
    <source>
        <dbReference type="EMBL" id="CAI3981354.1"/>
    </source>
</evidence>
<keyword evidence="4" id="KW-1185">Reference proteome</keyword>